<keyword evidence="1" id="KW-1133">Transmembrane helix</keyword>
<gene>
    <name evidence="2" type="ORF">F7732_13440</name>
</gene>
<dbReference type="EMBL" id="WBOT01000004">
    <property type="protein sequence ID" value="KAB2331676.1"/>
    <property type="molecule type" value="Genomic_DNA"/>
</dbReference>
<sequence length="160" mass="18490">MKHYSLDEWMKYVKNEVDDDTREMFEDHLYSCDQCLDLYLIAVEEAEDELPVMADELNFTDMVMSKVQNQSQAIIIPFPEQKKPEKKKTVHKTAIFHYAVAAAMTILLMTTGVFQSLTQYAEGVQNTNFQEKKNSVTEGLVDKTFAWMDSLESNNKEEGK</sequence>
<accession>A0A7V7RLD3</accession>
<evidence type="ECO:0000313" key="3">
    <source>
        <dbReference type="Proteomes" id="UP000441354"/>
    </source>
</evidence>
<comment type="caution">
    <text evidence="2">The sequence shown here is derived from an EMBL/GenBank/DDBJ whole genome shotgun (WGS) entry which is preliminary data.</text>
</comment>
<reference evidence="2 3" key="1">
    <citation type="journal article" date="2014" name="Arch. Microbiol.">
        <title>Bacillus mesophilum sp. nov., strain IITR-54T, a novel 4-chlorobiphenyl dechlorinating bacterium.</title>
        <authorList>
            <person name="Manickam N."/>
            <person name="Singh N.K."/>
            <person name="Bajaj A."/>
            <person name="Kumar R.M."/>
            <person name="Kaur G."/>
            <person name="Kaur N."/>
            <person name="Bala M."/>
            <person name="Kumar A."/>
            <person name="Mayilraj S."/>
        </authorList>
    </citation>
    <scope>NUCLEOTIDE SEQUENCE [LARGE SCALE GENOMIC DNA]</scope>
    <source>
        <strain evidence="2 3">IITR-54</strain>
    </source>
</reference>
<dbReference type="RefSeq" id="WP_066450270.1">
    <property type="nucleotide sequence ID" value="NZ_WBOT01000004.1"/>
</dbReference>
<evidence type="ECO:0000313" key="2">
    <source>
        <dbReference type="EMBL" id="KAB2331676.1"/>
    </source>
</evidence>
<organism evidence="2 3">
    <name type="scientific">Bacillus mesophilum</name>
    <dbReference type="NCBI Taxonomy" id="1071718"/>
    <lineage>
        <taxon>Bacteria</taxon>
        <taxon>Bacillati</taxon>
        <taxon>Bacillota</taxon>
        <taxon>Bacilli</taxon>
        <taxon>Bacillales</taxon>
        <taxon>Bacillaceae</taxon>
        <taxon>Bacillus</taxon>
    </lineage>
</organism>
<protein>
    <recommendedName>
        <fullName evidence="4">Zinc-finger domain-containing protein</fullName>
    </recommendedName>
</protein>
<evidence type="ECO:0000256" key="1">
    <source>
        <dbReference type="SAM" id="Phobius"/>
    </source>
</evidence>
<dbReference type="AlphaFoldDB" id="A0A7V7RLD3"/>
<dbReference type="Proteomes" id="UP000441354">
    <property type="component" value="Unassembled WGS sequence"/>
</dbReference>
<dbReference type="OrthoDB" id="1955013at2"/>
<feature type="transmembrane region" description="Helical" evidence="1">
    <location>
        <begin position="95"/>
        <end position="117"/>
    </location>
</feature>
<keyword evidence="3" id="KW-1185">Reference proteome</keyword>
<proteinExistence type="predicted"/>
<keyword evidence="1" id="KW-0472">Membrane</keyword>
<name>A0A7V7RLD3_9BACI</name>
<evidence type="ECO:0008006" key="4">
    <source>
        <dbReference type="Google" id="ProtNLM"/>
    </source>
</evidence>
<keyword evidence="1" id="KW-0812">Transmembrane</keyword>